<dbReference type="SUPFAM" id="SSF53448">
    <property type="entry name" value="Nucleotide-diphospho-sugar transferases"/>
    <property type="match status" value="1"/>
</dbReference>
<proteinExistence type="predicted"/>
<reference evidence="2" key="1">
    <citation type="journal article" date="2019" name="Int. J. Syst. Evol. Microbiol.">
        <title>The Global Catalogue of Microorganisms (GCM) 10K type strain sequencing project: providing services to taxonomists for standard genome sequencing and annotation.</title>
        <authorList>
            <consortium name="The Broad Institute Genomics Platform"/>
            <consortium name="The Broad Institute Genome Sequencing Center for Infectious Disease"/>
            <person name="Wu L."/>
            <person name="Ma J."/>
        </authorList>
    </citation>
    <scope>NUCLEOTIDE SEQUENCE [LARGE SCALE GENOMIC DNA]</scope>
    <source>
        <strain evidence="2">CGMCC 4.7641</strain>
    </source>
</reference>
<protein>
    <recommendedName>
        <fullName evidence="3">Glycosyltransferase family 2 protein</fullName>
    </recommendedName>
</protein>
<keyword evidence="2" id="KW-1185">Reference proteome</keyword>
<evidence type="ECO:0008006" key="3">
    <source>
        <dbReference type="Google" id="ProtNLM"/>
    </source>
</evidence>
<dbReference type="RefSeq" id="WP_378309109.1">
    <property type="nucleotide sequence ID" value="NZ_JBHUKS010000024.1"/>
</dbReference>
<dbReference type="Proteomes" id="UP001597483">
    <property type="component" value="Unassembled WGS sequence"/>
</dbReference>
<name>A0ABW5HEX8_9PSEU</name>
<dbReference type="InterPro" id="IPR029044">
    <property type="entry name" value="Nucleotide-diphossugar_trans"/>
</dbReference>
<sequence length="377" mass="41104">MTATVAAPAQHTTHQRLLHRVAAEDAPQAPLDAIVVPNGRPAAYLKDAFRAAREVDATLLLLCSKNARASDAVLAAKRAGVRARAIDTDQAAGLGAVPPFATSRLLQAKRLLRRADTSFKRNLGVLVADLAGWQRVLFLDDDIHVSEPGDLRAAAGLLGEYAAVGLTNTGMRDNSVVCHAYHESGGQQDTFVGGGALAVGRDAFSSFFPDIYNEDWFFLLSGTGLRATAITGAAYQHDYDPYRNTVRARSEELGDTLAEGIYCLLDNGLGIADATTEHWADFLESRRAFIRTTLRQVQDAPYLTGAYEDRMIAALKAALGRNLLITPDLCIRYLRAWQRDRDTWQTHLMSLRARHGSAGYPDDAFRTLGISEIVHKS</sequence>
<comment type="caution">
    <text evidence="1">The sequence shown here is derived from an EMBL/GenBank/DDBJ whole genome shotgun (WGS) entry which is preliminary data.</text>
</comment>
<evidence type="ECO:0000313" key="1">
    <source>
        <dbReference type="EMBL" id="MFD2471870.1"/>
    </source>
</evidence>
<organism evidence="1 2">
    <name type="scientific">Amycolatopsis silviterrae</name>
    <dbReference type="NCBI Taxonomy" id="1656914"/>
    <lineage>
        <taxon>Bacteria</taxon>
        <taxon>Bacillati</taxon>
        <taxon>Actinomycetota</taxon>
        <taxon>Actinomycetes</taxon>
        <taxon>Pseudonocardiales</taxon>
        <taxon>Pseudonocardiaceae</taxon>
        <taxon>Amycolatopsis</taxon>
    </lineage>
</organism>
<gene>
    <name evidence="1" type="ORF">ACFSVL_31055</name>
</gene>
<accession>A0ABW5HEX8</accession>
<dbReference type="EMBL" id="JBHUKS010000024">
    <property type="protein sequence ID" value="MFD2471870.1"/>
    <property type="molecule type" value="Genomic_DNA"/>
</dbReference>
<evidence type="ECO:0000313" key="2">
    <source>
        <dbReference type="Proteomes" id="UP001597483"/>
    </source>
</evidence>